<feature type="compositionally biased region" description="Basic and acidic residues" evidence="1">
    <location>
        <begin position="81"/>
        <end position="90"/>
    </location>
</feature>
<keyword evidence="2" id="KW-0732">Signal</keyword>
<dbReference type="SUPFAM" id="SSF49599">
    <property type="entry name" value="TRAF domain-like"/>
    <property type="match status" value="1"/>
</dbReference>
<dbReference type="EMBL" id="JAWJWE010000003">
    <property type="protein sequence ID" value="KAK6638645.1"/>
    <property type="molecule type" value="Genomic_DNA"/>
</dbReference>
<feature type="domain" description="TRAF1-6 MATH" evidence="3">
    <location>
        <begin position="327"/>
        <end position="446"/>
    </location>
</feature>
<name>A0AAN8P7Y5_POLSC</name>
<evidence type="ECO:0000259" key="3">
    <source>
        <dbReference type="Pfam" id="PF21355"/>
    </source>
</evidence>
<comment type="caution">
    <text evidence="4">The sequence shown here is derived from an EMBL/GenBank/DDBJ whole genome shotgun (WGS) entry which is preliminary data.</text>
</comment>
<dbReference type="InterPro" id="IPR008974">
    <property type="entry name" value="TRAF-like"/>
</dbReference>
<evidence type="ECO:0000256" key="2">
    <source>
        <dbReference type="SAM" id="SignalP"/>
    </source>
</evidence>
<accession>A0AAN8P7Y5</accession>
<feature type="compositionally biased region" description="Polar residues" evidence="1">
    <location>
        <begin position="63"/>
        <end position="80"/>
    </location>
</feature>
<dbReference type="Proteomes" id="UP001372834">
    <property type="component" value="Unassembled WGS sequence"/>
</dbReference>
<protein>
    <recommendedName>
        <fullName evidence="3">TRAF1-6 MATH domain-containing protein</fullName>
    </recommendedName>
</protein>
<feature type="region of interest" description="Disordered" evidence="1">
    <location>
        <begin position="242"/>
        <end position="278"/>
    </location>
</feature>
<evidence type="ECO:0000256" key="1">
    <source>
        <dbReference type="SAM" id="MobiDB-lite"/>
    </source>
</evidence>
<sequence length="453" mass="51749">MAVFGFPNSKIHFSVFLFASFMLCGCNAVVSAGNVRSDLTRFYRDGERKDSPQPFNLFRDGSETSTRATQLNGKPSSSGTEKGKSYKSEIPRLVTANPVEDQEDSKNDMKRKFGNARNNEGMNLTANYMSDLENETWNVERKRKVSDFGLDNQSAACRVTTEELVATAQATVTRALKGLCNSNDVEERFQYLESSLLKQLSTIRNMILNLEKRLGEHGDAVLYGQKQLLSGITKGYPGNYPMTPDVINKNQKSPGHEYTKSGSTDDTDDDDLSEEDASGVRDPEILKFNSSIHVETGVSGSPKKVFTYYWRIKDMDYKLAGWNPWKSFRSQSFYVFPSGYRMYMRIFPRYDETSFNVRVGITKGEFDESLKWPFPLRHKIHILDQTKEGRVFEDIASRIWDPNLLCSDFNWQKPVKGDNHECVEVAFPHDVLKQREYIRRNALVVKLTVYLES</sequence>
<dbReference type="AlphaFoldDB" id="A0AAN8P7Y5"/>
<dbReference type="InterPro" id="IPR049342">
    <property type="entry name" value="TRAF1-6_MATH_dom"/>
</dbReference>
<reference evidence="4 5" key="1">
    <citation type="submission" date="2023-10" db="EMBL/GenBank/DDBJ databases">
        <title>Genomes of two closely related lineages of the louse Polyplax serrata with different host specificities.</title>
        <authorList>
            <person name="Martinu J."/>
            <person name="Tarabai H."/>
            <person name="Stefka J."/>
            <person name="Hypsa V."/>
        </authorList>
    </citation>
    <scope>NUCLEOTIDE SEQUENCE [LARGE SCALE GENOMIC DNA]</scope>
    <source>
        <strain evidence="4">HR10_N</strain>
    </source>
</reference>
<feature type="signal peptide" evidence="2">
    <location>
        <begin position="1"/>
        <end position="32"/>
    </location>
</feature>
<proteinExistence type="predicted"/>
<organism evidence="4 5">
    <name type="scientific">Polyplax serrata</name>
    <name type="common">Common mouse louse</name>
    <dbReference type="NCBI Taxonomy" id="468196"/>
    <lineage>
        <taxon>Eukaryota</taxon>
        <taxon>Metazoa</taxon>
        <taxon>Ecdysozoa</taxon>
        <taxon>Arthropoda</taxon>
        <taxon>Hexapoda</taxon>
        <taxon>Insecta</taxon>
        <taxon>Pterygota</taxon>
        <taxon>Neoptera</taxon>
        <taxon>Paraneoptera</taxon>
        <taxon>Psocodea</taxon>
        <taxon>Troctomorpha</taxon>
        <taxon>Phthiraptera</taxon>
        <taxon>Anoplura</taxon>
        <taxon>Polyplacidae</taxon>
        <taxon>Polyplax</taxon>
    </lineage>
</organism>
<feature type="region of interest" description="Disordered" evidence="1">
    <location>
        <begin position="45"/>
        <end position="118"/>
    </location>
</feature>
<dbReference type="Pfam" id="PF21355">
    <property type="entry name" value="TRAF-mep_MATH"/>
    <property type="match status" value="1"/>
</dbReference>
<feature type="compositionally biased region" description="Acidic residues" evidence="1">
    <location>
        <begin position="265"/>
        <end position="277"/>
    </location>
</feature>
<evidence type="ECO:0000313" key="5">
    <source>
        <dbReference type="Proteomes" id="UP001372834"/>
    </source>
</evidence>
<gene>
    <name evidence="4" type="ORF">RUM43_006912</name>
</gene>
<feature type="chain" id="PRO_5042897049" description="TRAF1-6 MATH domain-containing protein" evidence="2">
    <location>
        <begin position="33"/>
        <end position="453"/>
    </location>
</feature>
<dbReference type="Gene3D" id="2.60.210.10">
    <property type="entry name" value="Apoptosis, Tumor Necrosis Factor Receptor Associated Protein 2, Chain A"/>
    <property type="match status" value="1"/>
</dbReference>
<evidence type="ECO:0000313" key="4">
    <source>
        <dbReference type="EMBL" id="KAK6638645.1"/>
    </source>
</evidence>